<dbReference type="EMBL" id="JOKH01000005">
    <property type="protein sequence ID" value="KEQ16560.1"/>
    <property type="molecule type" value="Genomic_DNA"/>
</dbReference>
<feature type="compositionally biased region" description="Polar residues" evidence="1">
    <location>
        <begin position="43"/>
        <end position="52"/>
    </location>
</feature>
<protein>
    <submittedName>
        <fullName evidence="2">Uncharacterized protein</fullName>
    </submittedName>
</protein>
<evidence type="ECO:0000313" key="2">
    <source>
        <dbReference type="EMBL" id="KEQ16560.1"/>
    </source>
</evidence>
<accession>A0A081NDN7</accession>
<proteinExistence type="predicted"/>
<keyword evidence="3" id="KW-1185">Reference proteome</keyword>
<feature type="region of interest" description="Disordered" evidence="1">
    <location>
        <begin position="1"/>
        <end position="67"/>
    </location>
</feature>
<reference evidence="2 3" key="1">
    <citation type="submission" date="2014-06" db="EMBL/GenBank/DDBJ databases">
        <title>Whole Genome Sequences of Three Symbiotic Endozoicomonas Bacteria.</title>
        <authorList>
            <person name="Neave M.J."/>
            <person name="Apprill A."/>
            <person name="Voolstra C.R."/>
        </authorList>
    </citation>
    <scope>NUCLEOTIDE SEQUENCE [LARGE SCALE GENOMIC DNA]</scope>
    <source>
        <strain evidence="2 3">DSM 25634</strain>
    </source>
</reference>
<dbReference type="AlphaFoldDB" id="A0A081NDN7"/>
<evidence type="ECO:0000256" key="1">
    <source>
        <dbReference type="SAM" id="MobiDB-lite"/>
    </source>
</evidence>
<name>A0A081NDN7_9GAMM</name>
<dbReference type="Proteomes" id="UP000028073">
    <property type="component" value="Unassembled WGS sequence"/>
</dbReference>
<organism evidence="2 3">
    <name type="scientific">Endozoicomonas numazuensis</name>
    <dbReference type="NCBI Taxonomy" id="1137799"/>
    <lineage>
        <taxon>Bacteria</taxon>
        <taxon>Pseudomonadati</taxon>
        <taxon>Pseudomonadota</taxon>
        <taxon>Gammaproteobacteria</taxon>
        <taxon>Oceanospirillales</taxon>
        <taxon>Endozoicomonadaceae</taxon>
        <taxon>Endozoicomonas</taxon>
    </lineage>
</organism>
<comment type="caution">
    <text evidence="2">The sequence shown here is derived from an EMBL/GenBank/DDBJ whole genome shotgun (WGS) entry which is preliminary data.</text>
</comment>
<gene>
    <name evidence="2" type="ORF">GZ78_22250</name>
</gene>
<evidence type="ECO:0000313" key="3">
    <source>
        <dbReference type="Proteomes" id="UP000028073"/>
    </source>
</evidence>
<sequence>MNPKDERAIGYKQSSPPPQRKKPHKLQGRGLESIQEDVELKVSQEQSTTQPRLGSPSPKPRRAKKVETRQFLNPEKGRILLRHRSLGEVIALLTPVPLPERGYVESEVIDDRREAMFTVLSMASSIQILQQKGKSSKVKSTQLLSKAEIQNLVAKLFDKRSDAKEMKQDLHLHKVPDRLFKDISHNLAHCDSPEMLSVLIATAIQLLKKQLPPTDANHEVLAYIFLYLCVITGQNPETIDVSQPLDDEDFMKSIIPQIYNRDQSPPKGAHPMLTQHLNNAKEVLTTKKTDLSGTMPLSEANEWLTDENIEDDPSDWD</sequence>